<dbReference type="PANTHER" id="PTHR31956">
    <property type="entry name" value="NON-SPECIFIC PHOSPHOLIPASE C4-RELATED"/>
    <property type="match status" value="1"/>
</dbReference>
<keyword evidence="2" id="KW-0732">Signal</keyword>
<dbReference type="InterPro" id="IPR007312">
    <property type="entry name" value="Phosphoesterase"/>
</dbReference>
<dbReference type="SUPFAM" id="SSF53649">
    <property type="entry name" value="Alkaline phosphatase-like"/>
    <property type="match status" value="1"/>
</dbReference>
<dbReference type="GO" id="GO:0009395">
    <property type="term" value="P:phospholipid catabolic process"/>
    <property type="evidence" value="ECO:0007669"/>
    <property type="project" value="TreeGrafter"/>
</dbReference>
<dbReference type="PANTHER" id="PTHR31956:SF15">
    <property type="entry name" value="ACID PHOSPHATASE PHOA"/>
    <property type="match status" value="1"/>
</dbReference>
<evidence type="ECO:0000256" key="1">
    <source>
        <dbReference type="ARBA" id="ARBA00022801"/>
    </source>
</evidence>
<dbReference type="AlphaFoldDB" id="A0A6A5YTJ3"/>
<feature type="signal peptide" evidence="2">
    <location>
        <begin position="1"/>
        <end position="18"/>
    </location>
</feature>
<protein>
    <submittedName>
        <fullName evidence="3">Phosphoesterase family-domain-containing protein</fullName>
    </submittedName>
</protein>
<dbReference type="GO" id="GO:0016788">
    <property type="term" value="F:hydrolase activity, acting on ester bonds"/>
    <property type="evidence" value="ECO:0007669"/>
    <property type="project" value="InterPro"/>
</dbReference>
<dbReference type="EMBL" id="ML977339">
    <property type="protein sequence ID" value="KAF2110064.1"/>
    <property type="molecule type" value="Genomic_DNA"/>
</dbReference>
<organism evidence="3 4">
    <name type="scientific">Lophiotrema nucula</name>
    <dbReference type="NCBI Taxonomy" id="690887"/>
    <lineage>
        <taxon>Eukaryota</taxon>
        <taxon>Fungi</taxon>
        <taxon>Dikarya</taxon>
        <taxon>Ascomycota</taxon>
        <taxon>Pezizomycotina</taxon>
        <taxon>Dothideomycetes</taxon>
        <taxon>Pleosporomycetidae</taxon>
        <taxon>Pleosporales</taxon>
        <taxon>Lophiotremataceae</taxon>
        <taxon>Lophiotrema</taxon>
    </lineage>
</organism>
<dbReference type="Gene3D" id="3.40.720.10">
    <property type="entry name" value="Alkaline Phosphatase, subunit A"/>
    <property type="match status" value="1"/>
</dbReference>
<evidence type="ECO:0000313" key="4">
    <source>
        <dbReference type="Proteomes" id="UP000799770"/>
    </source>
</evidence>
<dbReference type="Proteomes" id="UP000799770">
    <property type="component" value="Unassembled WGS sequence"/>
</dbReference>
<sequence length="390" mass="43215">MLSLLLAGLLVVGSTVEARPRQKWVKGKAFDRFAVVWLENTDYDLAKGDPNLAWLAKKGILLSNKFAVTHPSMPNYAAAVSGDYYGINHDDLTAIPSNVSTVVDLLDAKGISWGEYQEDMPYTGFEGFEYINQKTGANDYVRKHNPAVLYDSVADKSDRLANIKNLTLFQEDLKADALPQWMFITPNMTSDGHDTSVTVAGTWTRTFLEPLLNNKNFMKNTLVLVTFDENHTYGLQNRIVGILLGDVIPKDLVGTTDDTYYNHYSEIATVQANWGLDTLGRWDVGANVYKLVAAKTGDQVRKWAGKVPFNQMFWNVSYAGKLNNANTSVPWPVPNSKLQYAGRKVFDGVKNTWGSLVGQAAYTSALEVPDGLHPDAEFTPAGNTGHGYHY</sequence>
<accession>A0A6A5YTJ3</accession>
<evidence type="ECO:0000256" key="2">
    <source>
        <dbReference type="SAM" id="SignalP"/>
    </source>
</evidence>
<proteinExistence type="predicted"/>
<keyword evidence="4" id="KW-1185">Reference proteome</keyword>
<dbReference type="InterPro" id="IPR017850">
    <property type="entry name" value="Alkaline_phosphatase_core_sf"/>
</dbReference>
<dbReference type="FunFam" id="3.40.720.10:FF:000064">
    <property type="entry name" value="Probable acid phosphatase Pho610"/>
    <property type="match status" value="1"/>
</dbReference>
<feature type="chain" id="PRO_5025348470" evidence="2">
    <location>
        <begin position="19"/>
        <end position="390"/>
    </location>
</feature>
<name>A0A6A5YTJ3_9PLEO</name>
<reference evidence="3" key="1">
    <citation type="journal article" date="2020" name="Stud. Mycol.">
        <title>101 Dothideomycetes genomes: a test case for predicting lifestyles and emergence of pathogens.</title>
        <authorList>
            <person name="Haridas S."/>
            <person name="Albert R."/>
            <person name="Binder M."/>
            <person name="Bloem J."/>
            <person name="Labutti K."/>
            <person name="Salamov A."/>
            <person name="Andreopoulos B."/>
            <person name="Baker S."/>
            <person name="Barry K."/>
            <person name="Bills G."/>
            <person name="Bluhm B."/>
            <person name="Cannon C."/>
            <person name="Castanera R."/>
            <person name="Culley D."/>
            <person name="Daum C."/>
            <person name="Ezra D."/>
            <person name="Gonzalez J."/>
            <person name="Henrissat B."/>
            <person name="Kuo A."/>
            <person name="Liang C."/>
            <person name="Lipzen A."/>
            <person name="Lutzoni F."/>
            <person name="Magnuson J."/>
            <person name="Mondo S."/>
            <person name="Nolan M."/>
            <person name="Ohm R."/>
            <person name="Pangilinan J."/>
            <person name="Park H.-J."/>
            <person name="Ramirez L."/>
            <person name="Alfaro M."/>
            <person name="Sun H."/>
            <person name="Tritt A."/>
            <person name="Yoshinaga Y."/>
            <person name="Zwiers L.-H."/>
            <person name="Turgeon B."/>
            <person name="Goodwin S."/>
            <person name="Spatafora J."/>
            <person name="Crous P."/>
            <person name="Grigoriev I."/>
        </authorList>
    </citation>
    <scope>NUCLEOTIDE SEQUENCE</scope>
    <source>
        <strain evidence="3">CBS 627.86</strain>
    </source>
</reference>
<dbReference type="Pfam" id="PF04185">
    <property type="entry name" value="Phosphoesterase"/>
    <property type="match status" value="1"/>
</dbReference>
<dbReference type="OrthoDB" id="5135119at2759"/>
<keyword evidence="1" id="KW-0378">Hydrolase</keyword>
<evidence type="ECO:0000313" key="3">
    <source>
        <dbReference type="EMBL" id="KAF2110064.1"/>
    </source>
</evidence>
<gene>
    <name evidence="3" type="ORF">BDV96DRAFT_651218</name>
</gene>